<reference evidence="1 2" key="2">
    <citation type="submission" date="2020-04" db="EMBL/GenBank/DDBJ databases">
        <authorList>
            <person name="Fomenkov A."/>
            <person name="Anton B.P."/>
            <person name="Roberts R.J."/>
        </authorList>
    </citation>
    <scope>NUCLEOTIDE SEQUENCE [LARGE SCALE GENOMIC DNA]</scope>
    <source>
        <strain evidence="1 2">S2</strain>
    </source>
</reference>
<organism evidence="1 2">
    <name type="scientific">Priestia megaterium</name>
    <name type="common">Bacillus megaterium</name>
    <dbReference type="NCBI Taxonomy" id="1404"/>
    <lineage>
        <taxon>Bacteria</taxon>
        <taxon>Bacillati</taxon>
        <taxon>Bacillota</taxon>
        <taxon>Bacilli</taxon>
        <taxon>Bacillales</taxon>
        <taxon>Bacillaceae</taxon>
        <taxon>Priestia</taxon>
    </lineage>
</organism>
<proteinExistence type="predicted"/>
<dbReference type="Proteomes" id="UP000501868">
    <property type="component" value="Chromosome"/>
</dbReference>
<name>A0A6H1NWM4_PRIMG</name>
<sequence>MDIRYIKEGLTVYYYDMGKETRTLAIVIEKGYHLEHGHTHPYVVIEDHEDRIHRIVAPESLRLIPKNMNSNRVTNCYSCQAILNNLLMQECIKCGRIICRKCRKCHCGTRWE</sequence>
<evidence type="ECO:0000313" key="1">
    <source>
        <dbReference type="EMBL" id="QIZ05632.1"/>
    </source>
</evidence>
<accession>A0A6H1NWM4</accession>
<gene>
    <name evidence="1" type="ORF">HFZ78_01805</name>
</gene>
<dbReference type="EMBL" id="CP051128">
    <property type="protein sequence ID" value="QIZ05632.1"/>
    <property type="molecule type" value="Genomic_DNA"/>
</dbReference>
<reference evidence="1 2" key="1">
    <citation type="submission" date="2020-04" db="EMBL/GenBank/DDBJ databases">
        <title>Genome-Wide Identification of 5-Methylcytosine Sites in Bacterial Genomes By High-Throughput Sequencing of MspJI Restriction Fragments.</title>
        <authorList>
            <person name="Wu V."/>
        </authorList>
    </citation>
    <scope>NUCLEOTIDE SEQUENCE [LARGE SCALE GENOMIC DNA]</scope>
    <source>
        <strain evidence="1 2">S2</strain>
    </source>
</reference>
<protein>
    <submittedName>
        <fullName evidence="1">Uncharacterized protein</fullName>
    </submittedName>
</protein>
<dbReference type="AlphaFoldDB" id="A0A6H1NWM4"/>
<evidence type="ECO:0000313" key="2">
    <source>
        <dbReference type="Proteomes" id="UP000501868"/>
    </source>
</evidence>